<evidence type="ECO:0000313" key="1">
    <source>
        <dbReference type="EMBL" id="SVD69081.1"/>
    </source>
</evidence>
<name>A0A382XFB4_9ZZZZ</name>
<protein>
    <submittedName>
        <fullName evidence="1">Uncharacterized protein</fullName>
    </submittedName>
</protein>
<dbReference type="EMBL" id="UINC01166886">
    <property type="protein sequence ID" value="SVD69081.1"/>
    <property type="molecule type" value="Genomic_DNA"/>
</dbReference>
<feature type="non-terminal residue" evidence="1">
    <location>
        <position position="30"/>
    </location>
</feature>
<sequence>MWILYLSVLLYRKTISIYQLIANLLVMLIF</sequence>
<gene>
    <name evidence="1" type="ORF">METZ01_LOCUS421935</name>
</gene>
<reference evidence="1" key="1">
    <citation type="submission" date="2018-05" db="EMBL/GenBank/DDBJ databases">
        <authorList>
            <person name="Lanie J.A."/>
            <person name="Ng W.-L."/>
            <person name="Kazmierczak K.M."/>
            <person name="Andrzejewski T.M."/>
            <person name="Davidsen T.M."/>
            <person name="Wayne K.J."/>
            <person name="Tettelin H."/>
            <person name="Glass J.I."/>
            <person name="Rusch D."/>
            <person name="Podicherti R."/>
            <person name="Tsui H.-C.T."/>
            <person name="Winkler M.E."/>
        </authorList>
    </citation>
    <scope>NUCLEOTIDE SEQUENCE</scope>
</reference>
<organism evidence="1">
    <name type="scientific">marine metagenome</name>
    <dbReference type="NCBI Taxonomy" id="408172"/>
    <lineage>
        <taxon>unclassified sequences</taxon>
        <taxon>metagenomes</taxon>
        <taxon>ecological metagenomes</taxon>
    </lineage>
</organism>
<dbReference type="AlphaFoldDB" id="A0A382XFB4"/>
<proteinExistence type="predicted"/>
<accession>A0A382XFB4</accession>